<evidence type="ECO:0000256" key="1">
    <source>
        <dbReference type="SAM" id="Phobius"/>
    </source>
</evidence>
<keyword evidence="1" id="KW-1133">Transmembrane helix</keyword>
<organism evidence="2 3">
    <name type="scientific">Lacticaseibacillus paracasei subsp. paracasei Lpp14</name>
    <dbReference type="NCBI Taxonomy" id="1256204"/>
    <lineage>
        <taxon>Bacteria</taxon>
        <taxon>Bacillati</taxon>
        <taxon>Bacillota</taxon>
        <taxon>Bacilli</taxon>
        <taxon>Lactobacillales</taxon>
        <taxon>Lactobacillaceae</taxon>
        <taxon>Lacticaseibacillus</taxon>
    </lineage>
</organism>
<evidence type="ECO:0000313" key="2">
    <source>
        <dbReference type="EMBL" id="EPC59706.1"/>
    </source>
</evidence>
<name>A0A829GMN9_LACPA</name>
<evidence type="ECO:0000313" key="3">
    <source>
        <dbReference type="Proteomes" id="UP000014264"/>
    </source>
</evidence>
<gene>
    <name evidence="2" type="ORF">Lpp14_13044</name>
</gene>
<sequence>MGIFRKLGWYFKQEWRRYLLGVTFLLLVALVNLYSAKSY</sequence>
<keyword evidence="1" id="KW-0812">Transmembrane</keyword>
<dbReference type="Proteomes" id="UP000014264">
    <property type="component" value="Unassembled WGS sequence"/>
</dbReference>
<comment type="caution">
    <text evidence="2">The sequence shown here is derived from an EMBL/GenBank/DDBJ whole genome shotgun (WGS) entry which is preliminary data.</text>
</comment>
<accession>A0A829GMN9</accession>
<protein>
    <submittedName>
        <fullName evidence="2">Uncharacterized protein</fullName>
    </submittedName>
</protein>
<feature type="non-terminal residue" evidence="2">
    <location>
        <position position="39"/>
    </location>
</feature>
<reference evidence="2 3" key="1">
    <citation type="journal article" date="2013" name="PLoS ONE">
        <title>Lactobacillus paracasei comparative genomics: towards species pan-genome definition and exploitation of diversity.</title>
        <authorList>
            <person name="Smokvina T."/>
            <person name="Wels M."/>
            <person name="Polka J."/>
            <person name="Chervaux C."/>
            <person name="Brisse S."/>
            <person name="Boekhorst J."/>
            <person name="van Hylckama Vlieg J.E."/>
            <person name="Siezen R.J."/>
        </authorList>
    </citation>
    <scope>NUCLEOTIDE SEQUENCE [LARGE SCALE GENOMIC DNA]</scope>
    <source>
        <strain evidence="2 3">Lpp14</strain>
    </source>
</reference>
<keyword evidence="1" id="KW-0472">Membrane</keyword>
<dbReference type="EMBL" id="ANJZ01000314">
    <property type="protein sequence ID" value="EPC59706.1"/>
    <property type="molecule type" value="Genomic_DNA"/>
</dbReference>
<feature type="transmembrane region" description="Helical" evidence="1">
    <location>
        <begin position="15"/>
        <end position="34"/>
    </location>
</feature>
<dbReference type="AlphaFoldDB" id="A0A829GMN9"/>
<proteinExistence type="predicted"/>